<dbReference type="CDD" id="cd22541">
    <property type="entry name" value="SP5_N"/>
    <property type="match status" value="1"/>
</dbReference>
<dbReference type="InterPro" id="IPR040457">
    <property type="entry name" value="GCP_C"/>
</dbReference>
<dbReference type="Proteomes" id="UP001234989">
    <property type="component" value="Chromosome 4"/>
</dbReference>
<dbReference type="GO" id="GO:0005524">
    <property type="term" value="F:ATP binding"/>
    <property type="evidence" value="ECO:0007669"/>
    <property type="project" value="UniProtKB-UniRule"/>
</dbReference>
<evidence type="ECO:0000256" key="13">
    <source>
        <dbReference type="ARBA" id="ARBA00048329"/>
    </source>
</evidence>
<feature type="compositionally biased region" description="Low complexity" evidence="15">
    <location>
        <begin position="9"/>
        <end position="29"/>
    </location>
</feature>
<comment type="catalytic activity">
    <reaction evidence="13">
        <text>L-seryl-[protein] + ATP = O-phospho-L-seryl-[protein] + ADP + H(+)</text>
        <dbReference type="Rhea" id="RHEA:17989"/>
        <dbReference type="Rhea" id="RHEA-COMP:9863"/>
        <dbReference type="Rhea" id="RHEA-COMP:11604"/>
        <dbReference type="ChEBI" id="CHEBI:15378"/>
        <dbReference type="ChEBI" id="CHEBI:29999"/>
        <dbReference type="ChEBI" id="CHEBI:30616"/>
        <dbReference type="ChEBI" id="CHEBI:83421"/>
        <dbReference type="ChEBI" id="CHEBI:456216"/>
        <dbReference type="EC" id="2.7.11.25"/>
    </reaction>
</comment>
<dbReference type="Pfam" id="PF04130">
    <property type="entry name" value="GCP_C_terminal"/>
    <property type="match status" value="1"/>
</dbReference>
<evidence type="ECO:0000256" key="11">
    <source>
        <dbReference type="ARBA" id="ARBA00023212"/>
    </source>
</evidence>
<feature type="binding site" evidence="14">
    <location>
        <position position="353"/>
    </location>
    <ligand>
        <name>ATP</name>
        <dbReference type="ChEBI" id="CHEBI:30616"/>
    </ligand>
</feature>
<evidence type="ECO:0000313" key="18">
    <source>
        <dbReference type="Proteomes" id="UP001234989"/>
    </source>
</evidence>
<keyword evidence="11" id="KW-0206">Cytoskeleton</keyword>
<keyword evidence="8 14" id="KW-0547">Nucleotide-binding</keyword>
<evidence type="ECO:0000256" key="15">
    <source>
        <dbReference type="SAM" id="MobiDB-lite"/>
    </source>
</evidence>
<dbReference type="InterPro" id="IPR000719">
    <property type="entry name" value="Prot_kinase_dom"/>
</dbReference>
<evidence type="ECO:0000313" key="17">
    <source>
        <dbReference type="EMBL" id="WMV27500.1"/>
    </source>
</evidence>
<dbReference type="PANTHER" id="PTHR48016:SF55">
    <property type="entry name" value="MITOGEN-ACTIVATED PROTEIN KINASE KINASE KINASE YODA-LIKE"/>
    <property type="match status" value="1"/>
</dbReference>
<dbReference type="PANTHER" id="PTHR48016">
    <property type="entry name" value="MAP KINASE KINASE KINASE SSK2-RELATED-RELATED"/>
    <property type="match status" value="1"/>
</dbReference>
<accession>A0AAF0QRX3</accession>
<dbReference type="GO" id="GO:0005737">
    <property type="term" value="C:cytoplasm"/>
    <property type="evidence" value="ECO:0007669"/>
    <property type="project" value="TreeGrafter"/>
</dbReference>
<evidence type="ECO:0000256" key="12">
    <source>
        <dbReference type="ARBA" id="ARBA00047559"/>
    </source>
</evidence>
<keyword evidence="18" id="KW-1185">Reference proteome</keyword>
<dbReference type="InterPro" id="IPR050538">
    <property type="entry name" value="MAP_kinase_kinase_kinase"/>
</dbReference>
<evidence type="ECO:0000256" key="10">
    <source>
        <dbReference type="ARBA" id="ARBA00022840"/>
    </source>
</evidence>
<name>A0AAF0QRX3_SOLVR</name>
<feature type="region of interest" description="Disordered" evidence="15">
    <location>
        <begin position="243"/>
        <end position="307"/>
    </location>
</feature>
<feature type="region of interest" description="Disordered" evidence="15">
    <location>
        <begin position="602"/>
        <end position="646"/>
    </location>
</feature>
<keyword evidence="5" id="KW-0963">Cytoplasm</keyword>
<sequence>MPSLWKAFSLSSSSQHSSSSSTTASTTSSPADSPNTRRIYGGGRKLTRQRKLRHVSDEDIGLRRPNIQALIIDERSKSLPGSPDSYADFGSGSRSSHHHLRHCSNSSAVPLPLPLPELNSLPKQNSVDSNLPGRVDRELLSPPLARETFGRTPAEVKSSQHPRSSTPTYRRRGFAQDLNAEGVEFRLNVPVRSAPSSGFTSPVRSPKRFSTQDLFHHPLHQASSSPSEAYSFQLSPTRVINSADHSPLSSPILPSSANRIRNSRSGAVHSHHKSLPESSLGWNEANNNNVHPLPLPPGVPRQPESCTIHSNMDKPCVSPAKGQWLKGKLLGRGTFGSVYEATNCETGALCAMKEVDLTPDDPKSAECIKQLEQEIRVLQQLKHQNIVQYYGSEIMEDRFCIYLEYVHPGSINKYVREHCGAMTESIVRNFTRHIVSGLAYLHSTKTIHRDIKGANLLVDASGVVKLADFGLAKHLSSCATDLSLKGSPHWMAPEVMQAVLRKDANPELALAVDIWSLGCTVIEMFTGQPPWGELSWVQAMFGVLNKSPPIPEKLSPEGKDFLQCCFRRKPADRLSAMMLLEHAFLRSTSSLEHSINVAGCPEDSPGKKFHDTLSPKNPINHKKEQKPLLPGTSGRHAKSPCSSETCRQTQPETCEYGAASHHSPRSALEVFPCISSMELNSSSRAASQSSVPSSFRLGPENRSPYRIIGKEIPNLWHRFRVRSGIYVSHLSHTSLYHVLNQFTYAATCLKMVESRIQEVKKSVRPPPPTLRAFCCSISTWLTWLRNGALKEEMKVVDSCSLTTPTLLGLSSSLSSLCAGAEFLFQVVQEAIPQAYDETDSPISATAIAVHILNYLYKKLTEVCLVQGGEEDAYRMILHAFVSTLLPYIEGLDSWLYEGILDDPFEEMFFHANKRIAVEESEFWEKSYLLRSAKLDTGRVTDSLLSIKRTNDVSRKEPNDVSGLAKEKGANGRDLDVCPLFMKEIARDIISAGKSLQLVQHTRMTSSVSASGRIAGLSLSEIFCVTLSALIGYGDHISEYFLKEKKIVPLVKSFTGKQKVERNNESFQEMTCSDKEWCKFLVDTMAQKGKANHISCHALGEEVDSFVVEGDKLAFDGNDILSLGFRPENPAITTSQNFLHANRDAWGPLNLSREFFLPPLNDEGLRQAIFNGSAGSFVATKSTNYTFGFQFGESERDRLKEDVTFLEELFPFPTLLPPFQHYSPPLPMALEDDHVSEVFPFQENSTLPSRTLNWIGRVEPRNTPLPTVILQECLIVFIKKQADCIGRNILSKLLSEWRLLEELEVLRAIYLLGSGDLLQHFLTVVFNKLDKGESLDDDFELNTTLQESIRYSADAALLSTPDSLVVSVTRNNATIEDDQRGMPLPTSTPRKSRGQNFGIDGLDSLMFTYKVPWPLELIANTEAIKKYNQVMRFLLKVRRAKFVLDKARRWMWKDRSSASINRKHHWLLEQKLLHFVDAFHHYVMDRVYHSAWGELCEGLAAARSLDEVIEIHEAYLMSIQRQCFAVPEKLWALIASRINSILGLALDFYSVQQTLSSGGAVSAIKARCEMEINRIEKQFDDCIAFLVRILSFKLNVGQFPHLADLVTRINYNHFYMSHNGSLINAPGSNAVPSKSGKSNSKRLNLILGCNIGSFPSTYLGLPLGAQHKSTEIWTGVIGKFEKRLATWKMQYLSFGGRVTLINSVLDSLPTYYMALLPMPSEVIEQIDKIRRDFLWKGNREKHKFHLIKWEKVTQPKYQGGLGIKNLAAHNKSMMMKWLWRYNMEDAGLWKEVIIAKHGRLNQWCSNITTLPYGVGLWKSIRMLWDTFDQNAYFELGNGVLLKFWTDKWLGNTTLQKDFPDLFRIAQDPNSIIAANREGINWDIRFRRNMHDWEVNDLVDLFARLQHCHINLQAADRLKWGHQKGVYTVKEGYQQLCSRNPVIERNKRCFDGESTVLGILKTRCTENLFSWTNLYPAVNAEQLQDFTNSLALA</sequence>
<dbReference type="EC" id="2.7.11.25" evidence="4"/>
<evidence type="ECO:0000256" key="7">
    <source>
        <dbReference type="ARBA" id="ARBA00022701"/>
    </source>
</evidence>
<evidence type="ECO:0000256" key="1">
    <source>
        <dbReference type="ARBA" id="ARBA00004245"/>
    </source>
</evidence>
<evidence type="ECO:0000259" key="16">
    <source>
        <dbReference type="PROSITE" id="PS50011"/>
    </source>
</evidence>
<dbReference type="FunFam" id="1.20.120.1900:FF:000008">
    <property type="entry name" value="Gamma-tubulin complex component"/>
    <property type="match status" value="1"/>
</dbReference>
<reference evidence="17" key="1">
    <citation type="submission" date="2023-08" db="EMBL/GenBank/DDBJ databases">
        <title>A de novo genome assembly of Solanum verrucosum Schlechtendal, a Mexican diploid species geographically isolated from the other diploid A-genome species in potato relatives.</title>
        <authorList>
            <person name="Hosaka K."/>
        </authorList>
    </citation>
    <scope>NUCLEOTIDE SEQUENCE</scope>
    <source>
        <tissue evidence="17">Young leaves</tissue>
    </source>
</reference>
<protein>
    <recommendedName>
        <fullName evidence="4">mitogen-activated protein kinase kinase kinase</fullName>
        <ecNumber evidence="4">2.7.11.25</ecNumber>
    </recommendedName>
</protein>
<keyword evidence="10 14" id="KW-0067">ATP-binding</keyword>
<dbReference type="Pfam" id="PF17681">
    <property type="entry name" value="GCP_N_terminal"/>
    <property type="match status" value="1"/>
</dbReference>
<feature type="region of interest" description="Disordered" evidence="15">
    <location>
        <begin position="73"/>
        <end position="169"/>
    </location>
</feature>
<evidence type="ECO:0000256" key="6">
    <source>
        <dbReference type="ARBA" id="ARBA00022679"/>
    </source>
</evidence>
<comment type="similarity">
    <text evidence="2">Belongs to the protein kinase superfamily. STE Ser/Thr protein kinase family. MAP kinase kinase kinase subfamily.</text>
</comment>
<feature type="compositionally biased region" description="Polar residues" evidence="15">
    <location>
        <begin position="276"/>
        <end position="285"/>
    </location>
</feature>
<proteinExistence type="inferred from homology"/>
<comment type="catalytic activity">
    <reaction evidence="12">
        <text>L-threonyl-[protein] + ATP = O-phospho-L-threonyl-[protein] + ADP + H(+)</text>
        <dbReference type="Rhea" id="RHEA:46608"/>
        <dbReference type="Rhea" id="RHEA-COMP:11060"/>
        <dbReference type="Rhea" id="RHEA-COMP:11605"/>
        <dbReference type="ChEBI" id="CHEBI:15378"/>
        <dbReference type="ChEBI" id="CHEBI:30013"/>
        <dbReference type="ChEBI" id="CHEBI:30616"/>
        <dbReference type="ChEBI" id="CHEBI:61977"/>
        <dbReference type="ChEBI" id="CHEBI:456216"/>
        <dbReference type="EC" id="2.7.11.25"/>
    </reaction>
</comment>
<comment type="similarity">
    <text evidence="3">Belongs to the TUBGCP family.</text>
</comment>
<feature type="region of interest" description="Disordered" evidence="15">
    <location>
        <begin position="1"/>
        <end position="57"/>
    </location>
</feature>
<dbReference type="Pfam" id="PF00069">
    <property type="entry name" value="Pkinase"/>
    <property type="match status" value="1"/>
</dbReference>
<dbReference type="InterPro" id="IPR042241">
    <property type="entry name" value="GCP_C_sf"/>
</dbReference>
<dbReference type="FunFam" id="1.10.510.10:FF:001239">
    <property type="entry name" value="Predicted protein"/>
    <property type="match status" value="1"/>
</dbReference>
<dbReference type="PROSITE" id="PS00107">
    <property type="entry name" value="PROTEIN_KINASE_ATP"/>
    <property type="match status" value="1"/>
</dbReference>
<dbReference type="Gene3D" id="1.20.120.1900">
    <property type="entry name" value="Gamma-tubulin complex, C-terminal domain"/>
    <property type="match status" value="1"/>
</dbReference>
<dbReference type="InterPro" id="IPR011009">
    <property type="entry name" value="Kinase-like_dom_sf"/>
</dbReference>
<comment type="subcellular location">
    <subcellularLocation>
        <location evidence="1">Cytoplasm</location>
        <location evidence="1">Cytoskeleton</location>
    </subcellularLocation>
</comment>
<dbReference type="InterPro" id="IPR017441">
    <property type="entry name" value="Protein_kinase_ATP_BS"/>
</dbReference>
<dbReference type="GO" id="GO:0005874">
    <property type="term" value="C:microtubule"/>
    <property type="evidence" value="ECO:0007669"/>
    <property type="project" value="UniProtKB-KW"/>
</dbReference>
<feature type="compositionally biased region" description="Low complexity" evidence="15">
    <location>
        <begin position="246"/>
        <end position="256"/>
    </location>
</feature>
<evidence type="ECO:0000256" key="14">
    <source>
        <dbReference type="PROSITE-ProRule" id="PRU10141"/>
    </source>
</evidence>
<gene>
    <name evidence="17" type="ORF">MTR67_020885</name>
</gene>
<dbReference type="EMBL" id="CP133615">
    <property type="protein sequence ID" value="WMV27500.1"/>
    <property type="molecule type" value="Genomic_DNA"/>
</dbReference>
<dbReference type="InterPro" id="IPR041470">
    <property type="entry name" value="GCP_N"/>
</dbReference>
<dbReference type="SUPFAM" id="SSF56112">
    <property type="entry name" value="Protein kinase-like (PK-like)"/>
    <property type="match status" value="1"/>
</dbReference>
<feature type="compositionally biased region" description="Basic and acidic residues" evidence="15">
    <location>
        <begin position="604"/>
        <end position="613"/>
    </location>
</feature>
<feature type="compositionally biased region" description="Polar residues" evidence="15">
    <location>
        <begin position="157"/>
        <end position="168"/>
    </location>
</feature>
<evidence type="ECO:0000256" key="9">
    <source>
        <dbReference type="ARBA" id="ARBA00022777"/>
    </source>
</evidence>
<keyword evidence="7" id="KW-0493">Microtubule</keyword>
<keyword evidence="9" id="KW-0418">Kinase</keyword>
<organism evidence="17 18">
    <name type="scientific">Solanum verrucosum</name>
    <dbReference type="NCBI Taxonomy" id="315347"/>
    <lineage>
        <taxon>Eukaryota</taxon>
        <taxon>Viridiplantae</taxon>
        <taxon>Streptophyta</taxon>
        <taxon>Embryophyta</taxon>
        <taxon>Tracheophyta</taxon>
        <taxon>Spermatophyta</taxon>
        <taxon>Magnoliopsida</taxon>
        <taxon>eudicotyledons</taxon>
        <taxon>Gunneridae</taxon>
        <taxon>Pentapetalae</taxon>
        <taxon>asterids</taxon>
        <taxon>lamiids</taxon>
        <taxon>Solanales</taxon>
        <taxon>Solanaceae</taxon>
        <taxon>Solanoideae</taxon>
        <taxon>Solaneae</taxon>
        <taxon>Solanum</taxon>
    </lineage>
</organism>
<dbReference type="GO" id="GO:0043015">
    <property type="term" value="F:gamma-tubulin binding"/>
    <property type="evidence" value="ECO:0007669"/>
    <property type="project" value="InterPro"/>
</dbReference>
<evidence type="ECO:0000256" key="5">
    <source>
        <dbReference type="ARBA" id="ARBA00022490"/>
    </source>
</evidence>
<evidence type="ECO:0000256" key="8">
    <source>
        <dbReference type="ARBA" id="ARBA00022741"/>
    </source>
</evidence>
<dbReference type="SMART" id="SM00220">
    <property type="entry name" value="S_TKc"/>
    <property type="match status" value="1"/>
</dbReference>
<dbReference type="Gene3D" id="1.10.510.10">
    <property type="entry name" value="Transferase(Phosphotransferase) domain 1"/>
    <property type="match status" value="1"/>
</dbReference>
<evidence type="ECO:0000256" key="2">
    <source>
        <dbReference type="ARBA" id="ARBA00006529"/>
    </source>
</evidence>
<dbReference type="PROSITE" id="PS50011">
    <property type="entry name" value="PROTEIN_KINASE_DOM"/>
    <property type="match status" value="1"/>
</dbReference>
<feature type="domain" description="Protein kinase" evidence="16">
    <location>
        <begin position="324"/>
        <end position="585"/>
    </location>
</feature>
<keyword evidence="6" id="KW-0808">Transferase</keyword>
<dbReference type="GO" id="GO:0004709">
    <property type="term" value="F:MAP kinase kinase kinase activity"/>
    <property type="evidence" value="ECO:0007669"/>
    <property type="project" value="UniProtKB-EC"/>
</dbReference>
<evidence type="ECO:0000256" key="4">
    <source>
        <dbReference type="ARBA" id="ARBA00012406"/>
    </source>
</evidence>
<evidence type="ECO:0000256" key="3">
    <source>
        <dbReference type="ARBA" id="ARBA00010337"/>
    </source>
</evidence>